<comment type="similarity">
    <text evidence="3">Belongs to the glycosyl hydrolase 47 family.</text>
</comment>
<name>A0ABM1F6K7_PRICU</name>
<dbReference type="Proteomes" id="UP000695022">
    <property type="component" value="Unplaced"/>
</dbReference>
<sequence length="235" mass="26810">MFKQKAIEIADRLLPRAIFPTLPSGIPYAMINLKTGTGRNWGWASGGSSILAEFGTLHLEFAHLTQVTGDRKYLDKVLKIRDFLREAPKPNGMYPNYINPKTGKWGMLEENLLKTSRNGLKYLAEMKSGRIEHKMDHLTCFAGGMFALGSEGSSDPAHYMQLGADIANTCHESYSRTATKLGPESFRFSNSQEAVAVHQKEKYYILRPEVFETYFIMWRLTKDPKYREWGWEATQ</sequence>
<proteinExistence type="inferred from homology"/>
<comment type="cofactor">
    <cofactor evidence="1">
        <name>Ca(2+)</name>
        <dbReference type="ChEBI" id="CHEBI:29108"/>
    </cofactor>
</comment>
<reference evidence="7" key="1">
    <citation type="submission" date="2025-08" db="UniProtKB">
        <authorList>
            <consortium name="RefSeq"/>
        </authorList>
    </citation>
    <scope>IDENTIFICATION</scope>
</reference>
<dbReference type="Gene3D" id="1.50.10.10">
    <property type="match status" value="2"/>
</dbReference>
<feature type="non-terminal residue" evidence="7">
    <location>
        <position position="235"/>
    </location>
</feature>
<evidence type="ECO:0000256" key="2">
    <source>
        <dbReference type="ARBA" id="ARBA00004922"/>
    </source>
</evidence>
<dbReference type="InterPro" id="IPR036026">
    <property type="entry name" value="Seven-hairpin_glycosidases"/>
</dbReference>
<dbReference type="GeneID" id="106820035"/>
<evidence type="ECO:0000256" key="4">
    <source>
        <dbReference type="ARBA" id="ARBA00022801"/>
    </source>
</evidence>
<evidence type="ECO:0000256" key="5">
    <source>
        <dbReference type="ARBA" id="ARBA00023157"/>
    </source>
</evidence>
<dbReference type="InterPro" id="IPR012341">
    <property type="entry name" value="6hp_glycosidase-like_sf"/>
</dbReference>
<evidence type="ECO:0000313" key="6">
    <source>
        <dbReference type="Proteomes" id="UP000695022"/>
    </source>
</evidence>
<dbReference type="InterPro" id="IPR001382">
    <property type="entry name" value="Glyco_hydro_47"/>
</dbReference>
<evidence type="ECO:0000256" key="1">
    <source>
        <dbReference type="ARBA" id="ARBA00001913"/>
    </source>
</evidence>
<organism evidence="6 7">
    <name type="scientific">Priapulus caudatus</name>
    <name type="common">Priapulid worm</name>
    <dbReference type="NCBI Taxonomy" id="37621"/>
    <lineage>
        <taxon>Eukaryota</taxon>
        <taxon>Metazoa</taxon>
        <taxon>Ecdysozoa</taxon>
        <taxon>Scalidophora</taxon>
        <taxon>Priapulida</taxon>
        <taxon>Priapulimorpha</taxon>
        <taxon>Priapulimorphida</taxon>
        <taxon>Priapulidae</taxon>
        <taxon>Priapulus</taxon>
    </lineage>
</organism>
<dbReference type="SUPFAM" id="SSF48225">
    <property type="entry name" value="Seven-hairpin glycosidases"/>
    <property type="match status" value="1"/>
</dbReference>
<dbReference type="Pfam" id="PF01532">
    <property type="entry name" value="Glyco_hydro_47"/>
    <property type="match status" value="2"/>
</dbReference>
<dbReference type="PANTHER" id="PTHR11742:SF6">
    <property type="entry name" value="MANNOSYL-OLIGOSACCHARIDE ALPHA-1,2-MANNOSIDASE IA-RELATED"/>
    <property type="match status" value="1"/>
</dbReference>
<keyword evidence="6" id="KW-1185">Reference proteome</keyword>
<evidence type="ECO:0000256" key="3">
    <source>
        <dbReference type="ARBA" id="ARBA00007658"/>
    </source>
</evidence>
<protein>
    <submittedName>
        <fullName evidence="7">LOW QUALITY PROTEIN: mannosyl-oligosaccharide 1,2-alpha-mannosidase IB-like</fullName>
    </submittedName>
</protein>
<dbReference type="InterPro" id="IPR050749">
    <property type="entry name" value="Glycosyl_Hydrolase_47"/>
</dbReference>
<accession>A0ABM1F6K7</accession>
<gene>
    <name evidence="7" type="primary">LOC106820035</name>
</gene>
<dbReference type="RefSeq" id="XP_014680078.1">
    <property type="nucleotide sequence ID" value="XM_014824592.1"/>
</dbReference>
<dbReference type="PANTHER" id="PTHR11742">
    <property type="entry name" value="MANNOSYL-OLIGOSACCHARIDE ALPHA-1,2-MANNOSIDASE-RELATED"/>
    <property type="match status" value="1"/>
</dbReference>
<keyword evidence="4" id="KW-0378">Hydrolase</keyword>
<keyword evidence="5" id="KW-1015">Disulfide bond</keyword>
<evidence type="ECO:0000313" key="7">
    <source>
        <dbReference type="RefSeq" id="XP_014680078.1"/>
    </source>
</evidence>
<comment type="pathway">
    <text evidence="2">Protein modification; protein glycosylation.</text>
</comment>